<dbReference type="SMART" id="SM00209">
    <property type="entry name" value="TSP1"/>
    <property type="match status" value="1"/>
</dbReference>
<proteinExistence type="predicted"/>
<keyword evidence="1" id="KW-1015">Disulfide bond</keyword>
<keyword evidence="3" id="KW-1185">Reference proteome</keyword>
<protein>
    <submittedName>
        <fullName evidence="2">UNC5</fullName>
    </submittedName>
</protein>
<organism evidence="2 3">
    <name type="scientific">Mytilus coruscus</name>
    <name type="common">Sea mussel</name>
    <dbReference type="NCBI Taxonomy" id="42192"/>
    <lineage>
        <taxon>Eukaryota</taxon>
        <taxon>Metazoa</taxon>
        <taxon>Spiralia</taxon>
        <taxon>Lophotrochozoa</taxon>
        <taxon>Mollusca</taxon>
        <taxon>Bivalvia</taxon>
        <taxon>Autobranchia</taxon>
        <taxon>Pteriomorphia</taxon>
        <taxon>Mytilida</taxon>
        <taxon>Mytiloidea</taxon>
        <taxon>Mytilidae</taxon>
        <taxon>Mytilinae</taxon>
        <taxon>Mytilus</taxon>
    </lineage>
</organism>
<reference evidence="2 3" key="1">
    <citation type="submission" date="2020-06" db="EMBL/GenBank/DDBJ databases">
        <authorList>
            <person name="Li R."/>
            <person name="Bekaert M."/>
        </authorList>
    </citation>
    <scope>NUCLEOTIDE SEQUENCE [LARGE SCALE GENOMIC DNA]</scope>
    <source>
        <strain evidence="3">wild</strain>
    </source>
</reference>
<gene>
    <name evidence="2" type="ORF">MCOR_4615</name>
</gene>
<name>A0A6J8A6E6_MYTCO</name>
<dbReference type="EMBL" id="CACVKT020000784">
    <property type="protein sequence ID" value="CAC5363052.1"/>
    <property type="molecule type" value="Genomic_DNA"/>
</dbReference>
<accession>A0A6J8A6E6</accession>
<dbReference type="OrthoDB" id="6056075at2759"/>
<dbReference type="InterPro" id="IPR036383">
    <property type="entry name" value="TSP1_rpt_sf"/>
</dbReference>
<dbReference type="Gene3D" id="2.20.100.10">
    <property type="entry name" value="Thrombospondin type-1 (TSP1) repeat"/>
    <property type="match status" value="1"/>
</dbReference>
<dbReference type="InterPro" id="IPR000884">
    <property type="entry name" value="TSP1_rpt"/>
</dbReference>
<sequence>MTQALFVIRHEDKEKFMRKCTVGIKVCTEKDVGDKAEMRWVIGISEEAKANFWSSYKCFLDRKEGFCPINGGWTTWTDWGQCRAKCGDLSRIKRKRSCMNPVPMNNGLQCFGVDSERRLCKGRCTGSAKKKEGELESLSFIQKIQELYPRLNETCFHHHCTYESLKIIDKIDIKKKWKQLKRTYIVESSADRAHLYWSITLDCAACCNGCYFCGFTKNLCSGSVKAESRSD</sequence>
<evidence type="ECO:0000313" key="2">
    <source>
        <dbReference type="EMBL" id="CAC5363052.1"/>
    </source>
</evidence>
<evidence type="ECO:0000313" key="3">
    <source>
        <dbReference type="Proteomes" id="UP000507470"/>
    </source>
</evidence>
<evidence type="ECO:0000256" key="1">
    <source>
        <dbReference type="ARBA" id="ARBA00023157"/>
    </source>
</evidence>
<dbReference type="AlphaFoldDB" id="A0A6J8A6E6"/>
<dbReference type="SUPFAM" id="SSF82895">
    <property type="entry name" value="TSP-1 type 1 repeat"/>
    <property type="match status" value="1"/>
</dbReference>
<dbReference type="Proteomes" id="UP000507470">
    <property type="component" value="Unassembled WGS sequence"/>
</dbReference>
<dbReference type="PROSITE" id="PS50092">
    <property type="entry name" value="TSP1"/>
    <property type="match status" value="1"/>
</dbReference>
<dbReference type="FunFam" id="2.20.100.10:FF:000001">
    <property type="entry name" value="semaphorin-5A isoform X1"/>
    <property type="match status" value="1"/>
</dbReference>